<name>A0ABY9WQK2_9BACT</name>
<dbReference type="InterPro" id="IPR003695">
    <property type="entry name" value="Ppx_GppA_N"/>
</dbReference>
<dbReference type="Gene3D" id="3.30.420.40">
    <property type="match status" value="1"/>
</dbReference>
<sequence length="309" mass="33126">MPRYATIDVGTNSVLLLVADRQPDGRFQAVQERAEITRLGRGVDKSRRLSPEGMDATLQVLSDFATEARNLGAEAIAVSATSAARDAENGAEFLSAAKARAGVTVEIISGELEAQLSFTSAYTDFGRQASGPLVVVDIGGGSTEFIYGDAQGRVSFRHSFDVGSVRMTERYVHADPLTAEDRARVESHLRETFSSMPPCPPGAQLVGIAGTVTTLFAVQHAIDPYDSERVHGGTLTLVQLEALADKLCRLPLAERQKLPGLQPKRADVIPAGALILLEGLRALGLERCLVSDRGLRWGLLAHRFGVPHS</sequence>
<dbReference type="InterPro" id="IPR050273">
    <property type="entry name" value="GppA/Ppx_hydrolase"/>
</dbReference>
<dbReference type="RefSeq" id="WP_395818915.1">
    <property type="nucleotide sequence ID" value="NZ_CP043494.1"/>
</dbReference>
<evidence type="ECO:0000259" key="1">
    <source>
        <dbReference type="Pfam" id="PF02541"/>
    </source>
</evidence>
<proteinExistence type="predicted"/>
<protein>
    <submittedName>
        <fullName evidence="2">Ppx/GppA family phosphatase</fullName>
    </submittedName>
</protein>
<dbReference type="PANTHER" id="PTHR30005">
    <property type="entry name" value="EXOPOLYPHOSPHATASE"/>
    <property type="match status" value="1"/>
</dbReference>
<dbReference type="InterPro" id="IPR043129">
    <property type="entry name" value="ATPase_NBD"/>
</dbReference>
<reference evidence="2 3" key="1">
    <citation type="submission" date="2019-08" db="EMBL/GenBank/DDBJ databases">
        <title>Archangium and Cystobacter genomes.</title>
        <authorList>
            <person name="Chen I.-C.K."/>
            <person name="Wielgoss S."/>
        </authorList>
    </citation>
    <scope>NUCLEOTIDE SEQUENCE [LARGE SCALE GENOMIC DNA]</scope>
    <source>
        <strain evidence="2 3">Cbm 6</strain>
    </source>
</reference>
<dbReference type="SUPFAM" id="SSF53067">
    <property type="entry name" value="Actin-like ATPase domain"/>
    <property type="match status" value="2"/>
</dbReference>
<dbReference type="CDD" id="cd24054">
    <property type="entry name" value="ASKHA_NBD_AaPPX-GppA_MtPPX2-like"/>
    <property type="match status" value="1"/>
</dbReference>
<dbReference type="PANTHER" id="PTHR30005:SF0">
    <property type="entry name" value="RETROGRADE REGULATION PROTEIN 2"/>
    <property type="match status" value="1"/>
</dbReference>
<dbReference type="Pfam" id="PF02541">
    <property type="entry name" value="Ppx-GppA"/>
    <property type="match status" value="1"/>
</dbReference>
<organism evidence="2 3">
    <name type="scientific">Archangium minus</name>
    <dbReference type="NCBI Taxonomy" id="83450"/>
    <lineage>
        <taxon>Bacteria</taxon>
        <taxon>Pseudomonadati</taxon>
        <taxon>Myxococcota</taxon>
        <taxon>Myxococcia</taxon>
        <taxon>Myxococcales</taxon>
        <taxon>Cystobacterineae</taxon>
        <taxon>Archangiaceae</taxon>
        <taxon>Archangium</taxon>
    </lineage>
</organism>
<feature type="domain" description="Ppx/GppA phosphatase N-terminal" evidence="1">
    <location>
        <begin position="21"/>
        <end position="301"/>
    </location>
</feature>
<dbReference type="Gene3D" id="3.30.420.150">
    <property type="entry name" value="Exopolyphosphatase. Domain 2"/>
    <property type="match status" value="1"/>
</dbReference>
<evidence type="ECO:0000313" key="2">
    <source>
        <dbReference type="EMBL" id="WNG44996.1"/>
    </source>
</evidence>
<accession>A0ABY9WQK2</accession>
<keyword evidence="3" id="KW-1185">Reference proteome</keyword>
<evidence type="ECO:0000313" key="3">
    <source>
        <dbReference type="Proteomes" id="UP001611383"/>
    </source>
</evidence>
<dbReference type="EMBL" id="CP043494">
    <property type="protein sequence ID" value="WNG44996.1"/>
    <property type="molecule type" value="Genomic_DNA"/>
</dbReference>
<dbReference type="Proteomes" id="UP001611383">
    <property type="component" value="Chromosome"/>
</dbReference>
<gene>
    <name evidence="2" type="ORF">F0U60_13470</name>
</gene>